<dbReference type="NCBIfam" id="TIGR01484">
    <property type="entry name" value="HAD-SF-IIB"/>
    <property type="match status" value="1"/>
</dbReference>
<dbReference type="SFLD" id="SFLDS00003">
    <property type="entry name" value="Haloacid_Dehalogenase"/>
    <property type="match status" value="1"/>
</dbReference>
<dbReference type="InterPro" id="IPR036412">
    <property type="entry name" value="HAD-like_sf"/>
</dbReference>
<dbReference type="Proteomes" id="UP001429357">
    <property type="component" value="Unassembled WGS sequence"/>
</dbReference>
<proteinExistence type="predicted"/>
<reference evidence="1" key="1">
    <citation type="submission" date="2016-06" db="EMBL/GenBank/DDBJ databases">
        <authorList>
            <person name="Van Tyne D."/>
        </authorList>
    </citation>
    <scope>NUCLEOTIDE SEQUENCE</scope>
    <source>
        <strain evidence="1">JM9A</strain>
    </source>
</reference>
<name>A0ABV0EZL6_9ENTE</name>
<dbReference type="InterPro" id="IPR023214">
    <property type="entry name" value="HAD_sf"/>
</dbReference>
<dbReference type="Gene3D" id="3.40.50.1000">
    <property type="entry name" value="HAD superfamily/HAD-like"/>
    <property type="match status" value="1"/>
</dbReference>
<gene>
    <name evidence="1" type="ORF">BAU18_000771</name>
</gene>
<dbReference type="SFLD" id="SFLDG01144">
    <property type="entry name" value="C2.B.4:_PGP_Like"/>
    <property type="match status" value="1"/>
</dbReference>
<keyword evidence="2" id="KW-1185">Reference proteome</keyword>
<dbReference type="InterPro" id="IPR000150">
    <property type="entry name" value="Cof"/>
</dbReference>
<dbReference type="CDD" id="cd07518">
    <property type="entry name" value="HAD_YbiV-Like"/>
    <property type="match status" value="1"/>
</dbReference>
<keyword evidence="1" id="KW-0378">Hydrolase</keyword>
<dbReference type="PROSITE" id="PS01229">
    <property type="entry name" value="COF_2"/>
    <property type="match status" value="1"/>
</dbReference>
<dbReference type="RefSeq" id="WP_161870796.1">
    <property type="nucleotide sequence ID" value="NZ_MAEI02000001.1"/>
</dbReference>
<protein>
    <submittedName>
        <fullName evidence="1">FMN hydrolase/5-amino-6-(5-phospho-D-ribitylamino)uracil phosphatase</fullName>
    </submittedName>
</protein>
<dbReference type="SUPFAM" id="SSF56784">
    <property type="entry name" value="HAD-like"/>
    <property type="match status" value="1"/>
</dbReference>
<dbReference type="PANTHER" id="PTHR10000">
    <property type="entry name" value="PHOSPHOSERINE PHOSPHATASE"/>
    <property type="match status" value="1"/>
</dbReference>
<reference evidence="1" key="2">
    <citation type="submission" date="2024-02" db="EMBL/GenBank/DDBJ databases">
        <title>The Genome Sequence of Enterococcus diestrammenae JM9A.</title>
        <authorList>
            <person name="Earl A."/>
            <person name="Manson A."/>
            <person name="Gilmore M."/>
            <person name="Sanders J."/>
            <person name="Shea T."/>
            <person name="Howe W."/>
            <person name="Livny J."/>
            <person name="Cuomo C."/>
            <person name="Neafsey D."/>
            <person name="Birren B."/>
        </authorList>
    </citation>
    <scope>NUCLEOTIDE SEQUENCE</scope>
    <source>
        <strain evidence="1">JM9A</strain>
    </source>
</reference>
<dbReference type="PANTHER" id="PTHR10000:SF53">
    <property type="entry name" value="5-AMINO-6-(5-PHOSPHO-D-RIBITYLAMINO)URACIL PHOSPHATASE YBJI-RELATED"/>
    <property type="match status" value="1"/>
</dbReference>
<dbReference type="EMBL" id="MAEI02000001">
    <property type="protein sequence ID" value="MEO1781192.1"/>
    <property type="molecule type" value="Genomic_DNA"/>
</dbReference>
<dbReference type="SFLD" id="SFLDG01140">
    <property type="entry name" value="C2.B:_Phosphomannomutase_and_P"/>
    <property type="match status" value="1"/>
</dbReference>
<dbReference type="NCBIfam" id="TIGR00099">
    <property type="entry name" value="Cof-subfamily"/>
    <property type="match status" value="1"/>
</dbReference>
<dbReference type="InterPro" id="IPR006379">
    <property type="entry name" value="HAD-SF_hydro_IIB"/>
</dbReference>
<accession>A0ABV0EZL6</accession>
<evidence type="ECO:0000313" key="1">
    <source>
        <dbReference type="EMBL" id="MEO1781192.1"/>
    </source>
</evidence>
<sequence>MPIKLIAVDMDGTFLNNQQDYDRRWFQELYPQLQAQGIKFVVASGNQYYQLRSFFPEIASQLAFVAENGAYVVEAEEEVFCGELAAETIQEVLAELANYAEVHTLICGKNSAYVQDGEDPTFIQHASRYYHRLTTVANLRDLPEDTLFKFALSTTVANVEPLIASLSAKFAGRITPVSSGHGDVDLIIPGIHKANGLKRLQAHWQIADEEVAAFGDSGNDLEMLQHAGFSYAMANAQPAVKASAKTIIASNQEQGVLQQIEKILAETNQEHIPS</sequence>
<evidence type="ECO:0000313" key="2">
    <source>
        <dbReference type="Proteomes" id="UP001429357"/>
    </source>
</evidence>
<organism evidence="1 2">
    <name type="scientific">Enterococcus diestrammenae</name>
    <dbReference type="NCBI Taxonomy" id="1155073"/>
    <lineage>
        <taxon>Bacteria</taxon>
        <taxon>Bacillati</taxon>
        <taxon>Bacillota</taxon>
        <taxon>Bacilli</taxon>
        <taxon>Lactobacillales</taxon>
        <taxon>Enterococcaceae</taxon>
        <taxon>Enterococcus</taxon>
    </lineage>
</organism>
<dbReference type="GO" id="GO:0016787">
    <property type="term" value="F:hydrolase activity"/>
    <property type="evidence" value="ECO:0007669"/>
    <property type="project" value="UniProtKB-KW"/>
</dbReference>
<dbReference type="Pfam" id="PF08282">
    <property type="entry name" value="Hydrolase_3"/>
    <property type="match status" value="1"/>
</dbReference>
<dbReference type="Gene3D" id="3.30.1240.10">
    <property type="match status" value="1"/>
</dbReference>
<comment type="caution">
    <text evidence="1">The sequence shown here is derived from an EMBL/GenBank/DDBJ whole genome shotgun (WGS) entry which is preliminary data.</text>
</comment>